<comment type="caution">
    <text evidence="2">The sequence shown here is derived from an EMBL/GenBank/DDBJ whole genome shotgun (WGS) entry which is preliminary data.</text>
</comment>
<reference evidence="2 3" key="1">
    <citation type="submission" date="2018-08" db="EMBL/GenBank/DDBJ databases">
        <title>A genome reference for cultivated species of the human gut microbiota.</title>
        <authorList>
            <person name="Zou Y."/>
            <person name="Xue W."/>
            <person name="Luo G."/>
        </authorList>
    </citation>
    <scope>NUCLEOTIDE SEQUENCE [LARGE SCALE GENOMIC DNA]</scope>
    <source>
        <strain evidence="2 3">TM09-12</strain>
    </source>
</reference>
<dbReference type="EMBL" id="QSON01000003">
    <property type="protein sequence ID" value="RGJ05845.1"/>
    <property type="molecule type" value="Genomic_DNA"/>
</dbReference>
<dbReference type="InterPro" id="IPR010359">
    <property type="entry name" value="IrrE_HExxH"/>
</dbReference>
<protein>
    <submittedName>
        <fullName evidence="2">ImmA/IrrE family metallo-endopeptidase</fullName>
    </submittedName>
</protein>
<sequence>MRNYLCCTDFNRAGLNKLLGYILAIYKECKVTTFPINCVSILQHYGFRVLSYSELKKINPELYEICQNCTDDAFTYKKIVAYNENNTSERIRFSLMHELGHFIMDLPSTDKSFEDLADYFASNILVPRATIWHMRSDSVRGICRTYAVSCMAANRIYEDYRMCHLSECKEMNQEIHNWFLPVNIPETPIKKSVSIKQEKSKEKYPKWEVYHEDLERYFPERLQNYVLS</sequence>
<evidence type="ECO:0000259" key="1">
    <source>
        <dbReference type="Pfam" id="PF06114"/>
    </source>
</evidence>
<evidence type="ECO:0000313" key="2">
    <source>
        <dbReference type="EMBL" id="RGJ05845.1"/>
    </source>
</evidence>
<accession>A0A374PC06</accession>
<dbReference type="PANTHER" id="PTHR43236">
    <property type="entry name" value="ANTITOXIN HIGA1"/>
    <property type="match status" value="1"/>
</dbReference>
<feature type="domain" description="IrrE N-terminal-like" evidence="1">
    <location>
        <begin position="75"/>
        <end position="154"/>
    </location>
</feature>
<organism evidence="2 3">
    <name type="scientific">Hungatella hathewayi</name>
    <dbReference type="NCBI Taxonomy" id="154046"/>
    <lineage>
        <taxon>Bacteria</taxon>
        <taxon>Bacillati</taxon>
        <taxon>Bacillota</taxon>
        <taxon>Clostridia</taxon>
        <taxon>Lachnospirales</taxon>
        <taxon>Lachnospiraceae</taxon>
        <taxon>Hungatella</taxon>
    </lineage>
</organism>
<dbReference type="Gene3D" id="1.10.10.2910">
    <property type="match status" value="1"/>
</dbReference>
<dbReference type="PANTHER" id="PTHR43236:SF2">
    <property type="entry name" value="BLL0069 PROTEIN"/>
    <property type="match status" value="1"/>
</dbReference>
<dbReference type="RefSeq" id="WP_118033108.1">
    <property type="nucleotide sequence ID" value="NZ_QSON01000003.1"/>
</dbReference>
<dbReference type="Pfam" id="PF06114">
    <property type="entry name" value="Peptidase_M78"/>
    <property type="match status" value="1"/>
</dbReference>
<name>A0A374PC06_9FIRM</name>
<gene>
    <name evidence="2" type="ORF">DXD79_07405</name>
</gene>
<dbReference type="InterPro" id="IPR052345">
    <property type="entry name" value="Rad_response_metalloprotease"/>
</dbReference>
<dbReference type="AlphaFoldDB" id="A0A374PC06"/>
<proteinExistence type="predicted"/>
<evidence type="ECO:0000313" key="3">
    <source>
        <dbReference type="Proteomes" id="UP000263014"/>
    </source>
</evidence>
<dbReference type="Proteomes" id="UP000263014">
    <property type="component" value="Unassembled WGS sequence"/>
</dbReference>